<evidence type="ECO:0000256" key="7">
    <source>
        <dbReference type="ARBA" id="ARBA00023002"/>
    </source>
</evidence>
<keyword evidence="3 17" id="KW-0349">Heme</keyword>
<dbReference type="PRINTS" id="PR00463">
    <property type="entry name" value="EP450I"/>
</dbReference>
<accession>A0AAD4NX72</accession>
<comment type="catalytic activity">
    <reaction evidence="12">
        <text>(2S)-sakuranetin + reduced [NADPH--hemoprotein reductase] + O2 = (2S)-7-methylcarthamidin + oxidized [NADPH--hemoprotein reductase] + H2O + H(+)</text>
        <dbReference type="Rhea" id="RHEA:73431"/>
        <dbReference type="Rhea" id="RHEA-COMP:11964"/>
        <dbReference type="Rhea" id="RHEA-COMP:11965"/>
        <dbReference type="ChEBI" id="CHEBI:15377"/>
        <dbReference type="ChEBI" id="CHEBI:15378"/>
        <dbReference type="ChEBI" id="CHEBI:15379"/>
        <dbReference type="ChEBI" id="CHEBI:28927"/>
        <dbReference type="ChEBI" id="CHEBI:57618"/>
        <dbReference type="ChEBI" id="CHEBI:58210"/>
        <dbReference type="ChEBI" id="CHEBI:192815"/>
    </reaction>
    <physiologicalReaction direction="left-to-right" evidence="12">
        <dbReference type="Rhea" id="RHEA:73432"/>
    </physiologicalReaction>
</comment>
<feature type="transmembrane region" description="Helical" evidence="19">
    <location>
        <begin position="6"/>
        <end position="25"/>
    </location>
</feature>
<keyword evidence="4 19" id="KW-0812">Transmembrane</keyword>
<keyword evidence="8 17" id="KW-0408">Iron</keyword>
<evidence type="ECO:0000256" key="6">
    <source>
        <dbReference type="ARBA" id="ARBA00022989"/>
    </source>
</evidence>
<feature type="binding site" description="axial binding residue" evidence="17">
    <location>
        <position position="460"/>
    </location>
    <ligand>
        <name>heme</name>
        <dbReference type="ChEBI" id="CHEBI:30413"/>
    </ligand>
    <ligandPart>
        <name>Fe</name>
        <dbReference type="ChEBI" id="CHEBI:18248"/>
    </ligandPart>
</feature>
<keyword evidence="21" id="KW-1185">Reference proteome</keyword>
<comment type="catalytic activity">
    <reaction evidence="14">
        <text>(2S)-naringenin 4',7-dimethyl ether + reduced [NADPH--hemoprotein reductase] + O2 = (2S)-carthamidin-4',7-dimethyl ether + oxidized [NADPH--hemoprotein reductase] + H2O + H(+)</text>
        <dbReference type="Rhea" id="RHEA:73439"/>
        <dbReference type="Rhea" id="RHEA-COMP:11964"/>
        <dbReference type="Rhea" id="RHEA-COMP:11965"/>
        <dbReference type="ChEBI" id="CHEBI:15377"/>
        <dbReference type="ChEBI" id="CHEBI:15378"/>
        <dbReference type="ChEBI" id="CHEBI:15379"/>
        <dbReference type="ChEBI" id="CHEBI:57618"/>
        <dbReference type="ChEBI" id="CHEBI:58210"/>
        <dbReference type="ChEBI" id="CHEBI:192816"/>
        <dbReference type="ChEBI" id="CHEBI:192817"/>
    </reaction>
    <physiologicalReaction direction="left-to-right" evidence="14">
        <dbReference type="Rhea" id="RHEA:73440"/>
    </physiologicalReaction>
</comment>
<dbReference type="Proteomes" id="UP001190926">
    <property type="component" value="Unassembled WGS sequence"/>
</dbReference>
<keyword evidence="5 17" id="KW-0479">Metal-binding</keyword>
<evidence type="ECO:0000256" key="9">
    <source>
        <dbReference type="ARBA" id="ARBA00023033"/>
    </source>
</evidence>
<comment type="similarity">
    <text evidence="18">Belongs to the cytochrome P450 family.</text>
</comment>
<dbReference type="GO" id="GO:0004497">
    <property type="term" value="F:monooxygenase activity"/>
    <property type="evidence" value="ECO:0007669"/>
    <property type="project" value="UniProtKB-KW"/>
</dbReference>
<dbReference type="GO" id="GO:0016020">
    <property type="term" value="C:membrane"/>
    <property type="evidence" value="ECO:0007669"/>
    <property type="project" value="UniProtKB-SubCell"/>
</dbReference>
<dbReference type="SUPFAM" id="SSF48264">
    <property type="entry name" value="Cytochrome P450"/>
    <property type="match status" value="1"/>
</dbReference>
<evidence type="ECO:0000256" key="3">
    <source>
        <dbReference type="ARBA" id="ARBA00022617"/>
    </source>
</evidence>
<dbReference type="Gene3D" id="1.10.630.10">
    <property type="entry name" value="Cytochrome P450"/>
    <property type="match status" value="1"/>
</dbReference>
<sequence>MELLLSQWFLALVIIATISSFYFVCHAKDRSRKRNDEMKKLPPHADGGWPFIGHLFQLTGPEPLHITLSKMADKYGPIFMVRLGTRHGLVVNSWEAAKECYRINDVAFGNRPRTAAMGLMGYDFAMFGFSNYGYYWREMRKISVVRLLSNRKVSALGESRQLQVKALMRTINNMAAEKATVDMKKMFGDLTLSLMIKTVAGDVEAEMDSRLREKWRRSVRDFFKMMTVFTISDAIPSLKWIDKFGRMHGAFHKTGRDFDEMLQGWLVEHKKTTRTDNDDRKEEDDFMTEMLSEADGVAQEFPLYDADTINKATCLTMMVGGTETTAATLTWALTLLLNNRHTLKRAQDELDIHVGRERPVKESDLEKLVYIRAVIKETMRVQPPIPVNPREAREDCVVAGYHIPAGTRLFVNTWKIQRDSRVWIDPLEFRPERFLTSHMEVDVQGLHFELLPFGGGRRVCPAIPFALHAAELVLATFLQGFSIDTPLGKPVDMTVGFGTTNMKVAPLEVCLKPRLSPQHYE</sequence>
<dbReference type="EMBL" id="SDAM02029611">
    <property type="protein sequence ID" value="KAH6755348.1"/>
    <property type="molecule type" value="Genomic_DNA"/>
</dbReference>
<proteinExistence type="inferred from homology"/>
<comment type="caution">
    <text evidence="20">The sequence shown here is derived from an EMBL/GenBank/DDBJ whole genome shotgun (WGS) entry which is preliminary data.</text>
</comment>
<dbReference type="PROSITE" id="PS00086">
    <property type="entry name" value="CYTOCHROME_P450"/>
    <property type="match status" value="1"/>
</dbReference>
<evidence type="ECO:0000256" key="14">
    <source>
        <dbReference type="ARBA" id="ARBA00052049"/>
    </source>
</evidence>
<evidence type="ECO:0000256" key="19">
    <source>
        <dbReference type="SAM" id="Phobius"/>
    </source>
</evidence>
<evidence type="ECO:0000313" key="20">
    <source>
        <dbReference type="EMBL" id="KAH6755348.1"/>
    </source>
</evidence>
<keyword evidence="7 18" id="KW-0560">Oxidoreductase</keyword>
<evidence type="ECO:0000256" key="2">
    <source>
        <dbReference type="ARBA" id="ARBA00004167"/>
    </source>
</evidence>
<evidence type="ECO:0000313" key="21">
    <source>
        <dbReference type="Proteomes" id="UP001190926"/>
    </source>
</evidence>
<evidence type="ECO:0000256" key="5">
    <source>
        <dbReference type="ARBA" id="ARBA00022723"/>
    </source>
</evidence>
<evidence type="ECO:0000256" key="18">
    <source>
        <dbReference type="RuleBase" id="RU000461"/>
    </source>
</evidence>
<evidence type="ECO:0000256" key="12">
    <source>
        <dbReference type="ARBA" id="ARBA00050930"/>
    </source>
</evidence>
<evidence type="ECO:0000256" key="11">
    <source>
        <dbReference type="ARBA" id="ARBA00034479"/>
    </source>
</evidence>
<dbReference type="PANTHER" id="PTHR47947">
    <property type="entry name" value="CYTOCHROME P450 82C3-RELATED"/>
    <property type="match status" value="1"/>
</dbReference>
<comment type="subcellular location">
    <subcellularLocation>
        <location evidence="2">Membrane</location>
        <topology evidence="2">Single-pass membrane protein</topology>
    </subcellularLocation>
</comment>
<evidence type="ECO:0000256" key="15">
    <source>
        <dbReference type="ARBA" id="ARBA00052216"/>
    </source>
</evidence>
<comment type="catalytic activity">
    <reaction evidence="15">
        <text>apigenin 4',7-dimethyl ether + reduced [NADPH--hemoprotein reductase] + O2 = ladanein + oxidized [NADPH--hemoprotein reductase] + H2O + H(+)</text>
        <dbReference type="Rhea" id="RHEA:73435"/>
        <dbReference type="Rhea" id="RHEA-COMP:11964"/>
        <dbReference type="Rhea" id="RHEA-COMP:11965"/>
        <dbReference type="ChEBI" id="CHEBI:2769"/>
        <dbReference type="ChEBI" id="CHEBI:15377"/>
        <dbReference type="ChEBI" id="CHEBI:15378"/>
        <dbReference type="ChEBI" id="CHEBI:15379"/>
        <dbReference type="ChEBI" id="CHEBI:57618"/>
        <dbReference type="ChEBI" id="CHEBI:58210"/>
        <dbReference type="ChEBI" id="CHEBI:192702"/>
    </reaction>
    <physiologicalReaction direction="left-to-right" evidence="15">
        <dbReference type="Rhea" id="RHEA:73436"/>
    </physiologicalReaction>
</comment>
<keyword evidence="6 19" id="KW-1133">Transmembrane helix</keyword>
<dbReference type="AlphaFoldDB" id="A0AAD4NX72"/>
<dbReference type="GO" id="GO:0005506">
    <property type="term" value="F:iron ion binding"/>
    <property type="evidence" value="ECO:0007669"/>
    <property type="project" value="InterPro"/>
</dbReference>
<evidence type="ECO:0000256" key="4">
    <source>
        <dbReference type="ARBA" id="ARBA00022692"/>
    </source>
</evidence>
<reference evidence="20 21" key="1">
    <citation type="journal article" date="2021" name="Nat. Commun.">
        <title>Incipient diploidization of the medicinal plant Perilla within 10,000 years.</title>
        <authorList>
            <person name="Zhang Y."/>
            <person name="Shen Q."/>
            <person name="Leng L."/>
            <person name="Zhang D."/>
            <person name="Chen S."/>
            <person name="Shi Y."/>
            <person name="Ning Z."/>
            <person name="Chen S."/>
        </authorList>
    </citation>
    <scope>NUCLEOTIDE SEQUENCE [LARGE SCALE GENOMIC DNA]</scope>
    <source>
        <strain evidence="21">cv. PC099</strain>
    </source>
</reference>
<name>A0AAD4NX72_PERFH</name>
<keyword evidence="9 18" id="KW-0503">Monooxygenase</keyword>
<comment type="catalytic activity">
    <reaction evidence="13">
        <text>genkwanin + reduced [NADPH--hemoprotein reductase] + O2 = scutellarein 7-methyl ether + oxidized [NADPH--hemoprotein reductase] + H2O</text>
        <dbReference type="Rhea" id="RHEA:73427"/>
        <dbReference type="Rhea" id="RHEA-COMP:11964"/>
        <dbReference type="Rhea" id="RHEA-COMP:11965"/>
        <dbReference type="ChEBI" id="CHEBI:15377"/>
        <dbReference type="ChEBI" id="CHEBI:15379"/>
        <dbReference type="ChEBI" id="CHEBI:57618"/>
        <dbReference type="ChEBI" id="CHEBI:58210"/>
        <dbReference type="ChEBI" id="CHEBI:192700"/>
        <dbReference type="ChEBI" id="CHEBI:192701"/>
    </reaction>
    <physiologicalReaction direction="left-to-right" evidence="13">
        <dbReference type="Rhea" id="RHEA:73428"/>
    </physiologicalReaction>
</comment>
<keyword evidence="10 19" id="KW-0472">Membrane</keyword>
<dbReference type="InterPro" id="IPR002401">
    <property type="entry name" value="Cyt_P450_E_grp-I"/>
</dbReference>
<evidence type="ECO:0000256" key="1">
    <source>
        <dbReference type="ARBA" id="ARBA00001971"/>
    </source>
</evidence>
<dbReference type="GO" id="GO:0016705">
    <property type="term" value="F:oxidoreductase activity, acting on paired donors, with incorporation or reduction of molecular oxygen"/>
    <property type="evidence" value="ECO:0007669"/>
    <property type="project" value="InterPro"/>
</dbReference>
<dbReference type="InterPro" id="IPR017972">
    <property type="entry name" value="Cyt_P450_CS"/>
</dbReference>
<organism evidence="20 21">
    <name type="scientific">Perilla frutescens var. hirtella</name>
    <name type="common">Perilla citriodora</name>
    <name type="synonym">Perilla setoyensis</name>
    <dbReference type="NCBI Taxonomy" id="608512"/>
    <lineage>
        <taxon>Eukaryota</taxon>
        <taxon>Viridiplantae</taxon>
        <taxon>Streptophyta</taxon>
        <taxon>Embryophyta</taxon>
        <taxon>Tracheophyta</taxon>
        <taxon>Spermatophyta</taxon>
        <taxon>Magnoliopsida</taxon>
        <taxon>eudicotyledons</taxon>
        <taxon>Gunneridae</taxon>
        <taxon>Pentapetalae</taxon>
        <taxon>asterids</taxon>
        <taxon>lamiids</taxon>
        <taxon>Lamiales</taxon>
        <taxon>Lamiaceae</taxon>
        <taxon>Nepetoideae</taxon>
        <taxon>Elsholtzieae</taxon>
        <taxon>Perilla</taxon>
    </lineage>
</organism>
<evidence type="ECO:0000256" key="10">
    <source>
        <dbReference type="ARBA" id="ARBA00023136"/>
    </source>
</evidence>
<evidence type="ECO:0000256" key="13">
    <source>
        <dbReference type="ARBA" id="ARBA00051691"/>
    </source>
</evidence>
<dbReference type="Pfam" id="PF00067">
    <property type="entry name" value="p450"/>
    <property type="match status" value="1"/>
</dbReference>
<evidence type="ECO:0000256" key="17">
    <source>
        <dbReference type="PIRSR" id="PIRSR602401-1"/>
    </source>
</evidence>
<dbReference type="PRINTS" id="PR00385">
    <property type="entry name" value="P450"/>
</dbReference>
<evidence type="ECO:0000256" key="8">
    <source>
        <dbReference type="ARBA" id="ARBA00023004"/>
    </source>
</evidence>
<gene>
    <name evidence="20" type="ORF">C2S53_013984</name>
</gene>
<evidence type="ECO:0000256" key="16">
    <source>
        <dbReference type="ARBA" id="ARBA00067499"/>
    </source>
</evidence>
<dbReference type="InterPro" id="IPR050651">
    <property type="entry name" value="Plant_Cytochrome_P450_Monoox"/>
</dbReference>
<dbReference type="GO" id="GO:0020037">
    <property type="term" value="F:heme binding"/>
    <property type="evidence" value="ECO:0007669"/>
    <property type="project" value="InterPro"/>
</dbReference>
<dbReference type="PANTHER" id="PTHR47947:SF26">
    <property type="entry name" value="CYTOCHROME P450"/>
    <property type="match status" value="1"/>
</dbReference>
<dbReference type="InterPro" id="IPR001128">
    <property type="entry name" value="Cyt_P450"/>
</dbReference>
<comment type="cofactor">
    <cofactor evidence="1 17">
        <name>heme</name>
        <dbReference type="ChEBI" id="CHEBI:30413"/>
    </cofactor>
</comment>
<dbReference type="FunFam" id="1.10.630.10:FF:000026">
    <property type="entry name" value="Cytochrome P450 82C4"/>
    <property type="match status" value="1"/>
</dbReference>
<dbReference type="InterPro" id="IPR036396">
    <property type="entry name" value="Cyt_P450_sf"/>
</dbReference>
<comment type="pathway">
    <text evidence="11">Flavonoid metabolism.</text>
</comment>
<protein>
    <recommendedName>
        <fullName evidence="16">Flavonoid-6-hydroxylase</fullName>
    </recommendedName>
</protein>